<accession>B3JH75</accession>
<dbReference type="Pfam" id="PF00535">
    <property type="entry name" value="Glycos_transf_2"/>
    <property type="match status" value="1"/>
</dbReference>
<gene>
    <name evidence="2" type="ORF">BACCOP_01229</name>
</gene>
<proteinExistence type="predicted"/>
<evidence type="ECO:0000313" key="2">
    <source>
        <dbReference type="EMBL" id="EDV01680.1"/>
    </source>
</evidence>
<name>B3JH75_9BACT</name>
<dbReference type="Proteomes" id="UP000003146">
    <property type="component" value="Unassembled WGS sequence"/>
</dbReference>
<dbReference type="HOGENOM" id="CLU_025996_0_6_10"/>
<keyword evidence="2" id="KW-0328">Glycosyltransferase</keyword>
<protein>
    <submittedName>
        <fullName evidence="2">Glycosyltransferase, group 2 family protein</fullName>
        <ecNumber evidence="2">2.4.-.-</ecNumber>
    </submittedName>
</protein>
<dbReference type="AlphaFoldDB" id="B3JH75"/>
<feature type="domain" description="Glycosyltransferase 2-like" evidence="1">
    <location>
        <begin position="9"/>
        <end position="123"/>
    </location>
</feature>
<dbReference type="EC" id="2.4.-.-" evidence="2"/>
<dbReference type="OrthoDB" id="635429at2"/>
<dbReference type="PANTHER" id="PTHR43685:SF2">
    <property type="entry name" value="GLYCOSYLTRANSFERASE 2-LIKE DOMAIN-CONTAINING PROTEIN"/>
    <property type="match status" value="1"/>
</dbReference>
<reference evidence="2 3" key="2">
    <citation type="submission" date="2008-04" db="EMBL/GenBank/DDBJ databases">
        <authorList>
            <person name="Fulton L."/>
            <person name="Clifton S."/>
            <person name="Fulton B."/>
            <person name="Xu J."/>
            <person name="Minx P."/>
            <person name="Pepin K.H."/>
            <person name="Johnson M."/>
            <person name="Thiruvilangam P."/>
            <person name="Bhonagiri V."/>
            <person name="Nash W.E."/>
            <person name="Mardis E.R."/>
            <person name="Wilson R.K."/>
        </authorList>
    </citation>
    <scope>NUCLEOTIDE SEQUENCE [LARGE SCALE GENOMIC DNA]</scope>
    <source>
        <strain evidence="2 3">DSM 17136</strain>
    </source>
</reference>
<reference evidence="2 3" key="1">
    <citation type="submission" date="2008-04" db="EMBL/GenBank/DDBJ databases">
        <title>Draft genome sequence of Bacteroides coprocola (DSM 17136).</title>
        <authorList>
            <person name="Sudarsanam P."/>
            <person name="Ley R."/>
            <person name="Guruge J."/>
            <person name="Turnbaugh P.J."/>
            <person name="Mahowald M."/>
            <person name="Liep D."/>
            <person name="Gordon J."/>
        </authorList>
    </citation>
    <scope>NUCLEOTIDE SEQUENCE [LARGE SCALE GENOMIC DNA]</scope>
    <source>
        <strain evidence="2 3">DSM 17136</strain>
    </source>
</reference>
<dbReference type="CDD" id="cd00761">
    <property type="entry name" value="Glyco_tranf_GTA_type"/>
    <property type="match status" value="1"/>
</dbReference>
<organism evidence="2 3">
    <name type="scientific">Phocaeicola coprocola DSM 17136</name>
    <dbReference type="NCBI Taxonomy" id="470145"/>
    <lineage>
        <taxon>Bacteria</taxon>
        <taxon>Pseudomonadati</taxon>
        <taxon>Bacteroidota</taxon>
        <taxon>Bacteroidia</taxon>
        <taxon>Bacteroidales</taxon>
        <taxon>Bacteroidaceae</taxon>
        <taxon>Phocaeicola</taxon>
    </lineage>
</organism>
<dbReference type="EMBL" id="ABIY02000072">
    <property type="protein sequence ID" value="EDV01680.1"/>
    <property type="molecule type" value="Genomic_DNA"/>
</dbReference>
<keyword evidence="2" id="KW-0808">Transferase</keyword>
<dbReference type="eggNOG" id="COG1216">
    <property type="taxonomic scope" value="Bacteria"/>
</dbReference>
<evidence type="ECO:0000313" key="3">
    <source>
        <dbReference type="Proteomes" id="UP000003146"/>
    </source>
</evidence>
<dbReference type="PANTHER" id="PTHR43685">
    <property type="entry name" value="GLYCOSYLTRANSFERASE"/>
    <property type="match status" value="1"/>
</dbReference>
<dbReference type="Gene3D" id="3.90.550.10">
    <property type="entry name" value="Spore Coat Polysaccharide Biosynthesis Protein SpsA, Chain A"/>
    <property type="match status" value="1"/>
</dbReference>
<dbReference type="InterPro" id="IPR029044">
    <property type="entry name" value="Nucleotide-diphossugar_trans"/>
</dbReference>
<dbReference type="InterPro" id="IPR050834">
    <property type="entry name" value="Glycosyltransf_2"/>
</dbReference>
<comment type="caution">
    <text evidence="2">The sequence shown here is derived from an EMBL/GenBank/DDBJ whole genome shotgun (WGS) entry which is preliminary data.</text>
</comment>
<dbReference type="InterPro" id="IPR001173">
    <property type="entry name" value="Glyco_trans_2-like"/>
</dbReference>
<dbReference type="RefSeq" id="WP_007567015.1">
    <property type="nucleotide sequence ID" value="NZ_DS981457.1"/>
</dbReference>
<dbReference type="SUPFAM" id="SSF53448">
    <property type="entry name" value="Nucleotide-diphospho-sugar transferases"/>
    <property type="match status" value="1"/>
</dbReference>
<dbReference type="GO" id="GO:0016757">
    <property type="term" value="F:glycosyltransferase activity"/>
    <property type="evidence" value="ECO:0007669"/>
    <property type="project" value="UniProtKB-KW"/>
</dbReference>
<dbReference type="STRING" id="470145.BACCOP_01229"/>
<sequence>MPNSTCKVSIIVPNYNYERYLKERINSILNQTYTDYELILLDDASTDNSAELLAKYKNHPKVSHVIINKENSGSPFKQWMKGILLAKGEWIWIAEADDSSKPNFLETCIEQIEKEENISFVYTGSNFMDQNSQILGGDFNKWNGRDKIKVATFPGKNLAEHNLYWRNTIINASAAVFSKNNALILQNEDFLEMKNCGDWLFWFRMALLGKVIEIYQNLNIYRHHQSQTKKGLATGRLWEELFPTILYMEKYLPTISKYKRKLCHASIYRQIRKTKNREIKRKLQAAYKKAFKSNPTLDYYFLKLNLHLSFIPWILTEDRDRLRKK</sequence>
<evidence type="ECO:0000259" key="1">
    <source>
        <dbReference type="Pfam" id="PF00535"/>
    </source>
</evidence>